<dbReference type="EMBL" id="LVLJ01002289">
    <property type="protein sequence ID" value="OAE25891.1"/>
    <property type="molecule type" value="Genomic_DNA"/>
</dbReference>
<organism evidence="2 3">
    <name type="scientific">Marchantia polymorpha subsp. ruderalis</name>
    <dbReference type="NCBI Taxonomy" id="1480154"/>
    <lineage>
        <taxon>Eukaryota</taxon>
        <taxon>Viridiplantae</taxon>
        <taxon>Streptophyta</taxon>
        <taxon>Embryophyta</taxon>
        <taxon>Marchantiophyta</taxon>
        <taxon>Marchantiopsida</taxon>
        <taxon>Marchantiidae</taxon>
        <taxon>Marchantiales</taxon>
        <taxon>Marchantiaceae</taxon>
        <taxon>Marchantia</taxon>
    </lineage>
</organism>
<protein>
    <submittedName>
        <fullName evidence="2">Uncharacterized protein</fullName>
    </submittedName>
</protein>
<feature type="region of interest" description="Disordered" evidence="1">
    <location>
        <begin position="17"/>
        <end position="36"/>
    </location>
</feature>
<dbReference type="AlphaFoldDB" id="A0A176W039"/>
<sequence length="103" mass="11002">MPSPLGCSFDGRMRFRRKDLPSAEAPSVEEEKTNKTAEASAFAASAFGGEFAESLRRVCRGVAQQESVAAEFAESHREFNGQVDSAADCTTARAASRIAGISR</sequence>
<keyword evidence="3" id="KW-1185">Reference proteome</keyword>
<accession>A0A176W039</accession>
<reference evidence="2" key="1">
    <citation type="submission" date="2016-03" db="EMBL/GenBank/DDBJ databases">
        <title>Mechanisms controlling the formation of the plant cell surface in tip-growing cells are functionally conserved among land plants.</title>
        <authorList>
            <person name="Honkanen S."/>
            <person name="Jones V.A."/>
            <person name="Morieri G."/>
            <person name="Champion C."/>
            <person name="Hetherington A.J."/>
            <person name="Kelly S."/>
            <person name="Saint-Marcoux D."/>
            <person name="Proust H."/>
            <person name="Prescott H."/>
            <person name="Dolan L."/>
        </authorList>
    </citation>
    <scope>NUCLEOTIDE SEQUENCE [LARGE SCALE GENOMIC DNA]</scope>
    <source>
        <tissue evidence="2">Whole gametophyte</tissue>
    </source>
</reference>
<dbReference type="Proteomes" id="UP000077202">
    <property type="component" value="Unassembled WGS sequence"/>
</dbReference>
<evidence type="ECO:0000313" key="2">
    <source>
        <dbReference type="EMBL" id="OAE25891.1"/>
    </source>
</evidence>
<evidence type="ECO:0000256" key="1">
    <source>
        <dbReference type="SAM" id="MobiDB-lite"/>
    </source>
</evidence>
<evidence type="ECO:0000313" key="3">
    <source>
        <dbReference type="Proteomes" id="UP000077202"/>
    </source>
</evidence>
<name>A0A176W039_MARPO</name>
<comment type="caution">
    <text evidence="2">The sequence shown here is derived from an EMBL/GenBank/DDBJ whole genome shotgun (WGS) entry which is preliminary data.</text>
</comment>
<proteinExistence type="predicted"/>
<gene>
    <name evidence="2" type="ORF">AXG93_2145s1910</name>
</gene>